<protein>
    <submittedName>
        <fullName evidence="1">Uncharacterized protein</fullName>
    </submittedName>
</protein>
<sequence>MVLERRVRARRRRTVVEAEAEARRLMVVVAEEVAWGRRSTGLAGGEEPAVAVAAEISMVVAGGLGLCVEEGRRSRWGVGGGGGYRGLAAAVWGLVFTCCDCQGDARTRKEEGAR</sequence>
<dbReference type="Gramene" id="TuG1812G0100002906.01.T02">
    <property type="protein sequence ID" value="TuG1812G0100002906.01.T02"/>
    <property type="gene ID" value="TuG1812G0100002906.01"/>
</dbReference>
<evidence type="ECO:0000313" key="2">
    <source>
        <dbReference type="Proteomes" id="UP000015106"/>
    </source>
</evidence>
<accession>A0A8R7P5H0</accession>
<organism evidence="1 2">
    <name type="scientific">Triticum urartu</name>
    <name type="common">Red wild einkorn</name>
    <name type="synonym">Crithodium urartu</name>
    <dbReference type="NCBI Taxonomy" id="4572"/>
    <lineage>
        <taxon>Eukaryota</taxon>
        <taxon>Viridiplantae</taxon>
        <taxon>Streptophyta</taxon>
        <taxon>Embryophyta</taxon>
        <taxon>Tracheophyta</taxon>
        <taxon>Spermatophyta</taxon>
        <taxon>Magnoliopsida</taxon>
        <taxon>Liliopsida</taxon>
        <taxon>Poales</taxon>
        <taxon>Poaceae</taxon>
        <taxon>BOP clade</taxon>
        <taxon>Pooideae</taxon>
        <taxon>Triticodae</taxon>
        <taxon>Triticeae</taxon>
        <taxon>Triticinae</taxon>
        <taxon>Triticum</taxon>
    </lineage>
</organism>
<name>A0A8R7P5H0_TRIUA</name>
<proteinExistence type="predicted"/>
<evidence type="ECO:0000313" key="1">
    <source>
        <dbReference type="EnsemblPlants" id="TuG1812G0100002906.01.T02"/>
    </source>
</evidence>
<reference evidence="2" key="1">
    <citation type="journal article" date="2013" name="Nature">
        <title>Draft genome of the wheat A-genome progenitor Triticum urartu.</title>
        <authorList>
            <person name="Ling H.Q."/>
            <person name="Zhao S."/>
            <person name="Liu D."/>
            <person name="Wang J."/>
            <person name="Sun H."/>
            <person name="Zhang C."/>
            <person name="Fan H."/>
            <person name="Li D."/>
            <person name="Dong L."/>
            <person name="Tao Y."/>
            <person name="Gao C."/>
            <person name="Wu H."/>
            <person name="Li Y."/>
            <person name="Cui Y."/>
            <person name="Guo X."/>
            <person name="Zheng S."/>
            <person name="Wang B."/>
            <person name="Yu K."/>
            <person name="Liang Q."/>
            <person name="Yang W."/>
            <person name="Lou X."/>
            <person name="Chen J."/>
            <person name="Feng M."/>
            <person name="Jian J."/>
            <person name="Zhang X."/>
            <person name="Luo G."/>
            <person name="Jiang Y."/>
            <person name="Liu J."/>
            <person name="Wang Z."/>
            <person name="Sha Y."/>
            <person name="Zhang B."/>
            <person name="Wu H."/>
            <person name="Tang D."/>
            <person name="Shen Q."/>
            <person name="Xue P."/>
            <person name="Zou S."/>
            <person name="Wang X."/>
            <person name="Liu X."/>
            <person name="Wang F."/>
            <person name="Yang Y."/>
            <person name="An X."/>
            <person name="Dong Z."/>
            <person name="Zhang K."/>
            <person name="Zhang X."/>
            <person name="Luo M.C."/>
            <person name="Dvorak J."/>
            <person name="Tong Y."/>
            <person name="Wang J."/>
            <person name="Yang H."/>
            <person name="Li Z."/>
            <person name="Wang D."/>
            <person name="Zhang A."/>
            <person name="Wang J."/>
        </authorList>
    </citation>
    <scope>NUCLEOTIDE SEQUENCE</scope>
    <source>
        <strain evidence="2">cv. G1812</strain>
    </source>
</reference>
<dbReference type="AlphaFoldDB" id="A0A8R7P5H0"/>
<reference evidence="1" key="3">
    <citation type="submission" date="2022-06" db="UniProtKB">
        <authorList>
            <consortium name="EnsemblPlants"/>
        </authorList>
    </citation>
    <scope>IDENTIFICATION</scope>
</reference>
<dbReference type="EnsemblPlants" id="TuG1812G0100002906.01.T02">
    <property type="protein sequence ID" value="TuG1812G0100002906.01.T02"/>
    <property type="gene ID" value="TuG1812G0100002906.01"/>
</dbReference>
<reference evidence="1" key="2">
    <citation type="submission" date="2018-03" db="EMBL/GenBank/DDBJ databases">
        <title>The Triticum urartu genome reveals the dynamic nature of wheat genome evolution.</title>
        <authorList>
            <person name="Ling H."/>
            <person name="Ma B."/>
            <person name="Shi X."/>
            <person name="Liu H."/>
            <person name="Dong L."/>
            <person name="Sun H."/>
            <person name="Cao Y."/>
            <person name="Gao Q."/>
            <person name="Zheng S."/>
            <person name="Li Y."/>
            <person name="Yu Y."/>
            <person name="Du H."/>
            <person name="Qi M."/>
            <person name="Li Y."/>
            <person name="Yu H."/>
            <person name="Cui Y."/>
            <person name="Wang N."/>
            <person name="Chen C."/>
            <person name="Wu H."/>
            <person name="Zhao Y."/>
            <person name="Zhang J."/>
            <person name="Li Y."/>
            <person name="Zhou W."/>
            <person name="Zhang B."/>
            <person name="Hu W."/>
            <person name="Eijk M."/>
            <person name="Tang J."/>
            <person name="Witsenboer H."/>
            <person name="Zhao S."/>
            <person name="Li Z."/>
            <person name="Zhang A."/>
            <person name="Wang D."/>
            <person name="Liang C."/>
        </authorList>
    </citation>
    <scope>NUCLEOTIDE SEQUENCE [LARGE SCALE GENOMIC DNA]</scope>
    <source>
        <strain evidence="1">cv. G1812</strain>
    </source>
</reference>
<keyword evidence="2" id="KW-1185">Reference proteome</keyword>
<dbReference type="Proteomes" id="UP000015106">
    <property type="component" value="Chromosome 1"/>
</dbReference>